<dbReference type="Gene3D" id="3.40.50.720">
    <property type="entry name" value="NAD(P)-binding Rossmann-like Domain"/>
    <property type="match status" value="1"/>
</dbReference>
<reference evidence="5 6" key="1">
    <citation type="submission" date="2018-03" db="EMBL/GenBank/DDBJ databases">
        <title>Genomic Encyclopedia of Archaeal and Bacterial Type Strains, Phase II (KMG-II): from individual species to whole genera.</title>
        <authorList>
            <person name="Goeker M."/>
        </authorList>
    </citation>
    <scope>NUCLEOTIDE SEQUENCE [LARGE SCALE GENOMIC DNA]</scope>
    <source>
        <strain evidence="5 6">DSM 44889</strain>
    </source>
</reference>
<keyword evidence="6" id="KW-1185">Reference proteome</keyword>
<dbReference type="GO" id="GO:0016020">
    <property type="term" value="C:membrane"/>
    <property type="evidence" value="ECO:0007669"/>
    <property type="project" value="TreeGrafter"/>
</dbReference>
<proteinExistence type="inferred from homology"/>
<keyword evidence="2" id="KW-0560">Oxidoreductase</keyword>
<dbReference type="SMART" id="SM00822">
    <property type="entry name" value="PKS_KR"/>
    <property type="match status" value="1"/>
</dbReference>
<gene>
    <name evidence="5" type="ORF">BXY45_10720</name>
</gene>
<evidence type="ECO:0000259" key="4">
    <source>
        <dbReference type="SMART" id="SM00822"/>
    </source>
</evidence>
<dbReference type="PROSITE" id="PS00061">
    <property type="entry name" value="ADH_SHORT"/>
    <property type="match status" value="1"/>
</dbReference>
<dbReference type="InterPro" id="IPR057326">
    <property type="entry name" value="KR_dom"/>
</dbReference>
<dbReference type="PANTHER" id="PTHR44196">
    <property type="entry name" value="DEHYDROGENASE/REDUCTASE SDR FAMILY MEMBER 7B"/>
    <property type="match status" value="1"/>
</dbReference>
<dbReference type="CDD" id="cd05233">
    <property type="entry name" value="SDR_c"/>
    <property type="match status" value="1"/>
</dbReference>
<evidence type="ECO:0000256" key="3">
    <source>
        <dbReference type="RuleBase" id="RU000363"/>
    </source>
</evidence>
<dbReference type="InterPro" id="IPR020904">
    <property type="entry name" value="Sc_DH/Rdtase_CS"/>
</dbReference>
<evidence type="ECO:0000313" key="5">
    <source>
        <dbReference type="EMBL" id="PWJ54324.1"/>
    </source>
</evidence>
<evidence type="ECO:0000313" key="6">
    <source>
        <dbReference type="Proteomes" id="UP000245469"/>
    </source>
</evidence>
<evidence type="ECO:0000256" key="2">
    <source>
        <dbReference type="ARBA" id="ARBA00023002"/>
    </source>
</evidence>
<feature type="domain" description="Ketoreductase" evidence="4">
    <location>
        <begin position="12"/>
        <end position="187"/>
    </location>
</feature>
<name>A0A316ABS8_9ACTN</name>
<evidence type="ECO:0000256" key="1">
    <source>
        <dbReference type="ARBA" id="ARBA00006484"/>
    </source>
</evidence>
<dbReference type="InterPro" id="IPR002347">
    <property type="entry name" value="SDR_fam"/>
</dbReference>
<dbReference type="AlphaFoldDB" id="A0A316ABS8"/>
<sequence length="264" mass="28268">MTRRKTTPFGIRTAIVTGAASGIGARAVARLRADGVKVLATDLDENRLTSLYGDDADIVVVAGDVTDPQHTDHLVTTAQERLGSIDRLVHCAGIMPGGRVADLTREQLFEPMRVNYLGTVTMTTAVLPVMRQQGRGQVVVLGSLTGYVPTSAFAAYSASKAAVNSFVEVLGQEERRHGIQVLLVSPTAVKTPLLQQAHDGPAFVRRLARSERSPLMTTPDVVLDQVERGLARGARVVVPGGRALHALRKVSPGLVWFVTEHLPA</sequence>
<comment type="similarity">
    <text evidence="1 3">Belongs to the short-chain dehydrogenases/reductases (SDR) family.</text>
</comment>
<dbReference type="EMBL" id="QGDQ01000007">
    <property type="protein sequence ID" value="PWJ54324.1"/>
    <property type="molecule type" value="Genomic_DNA"/>
</dbReference>
<dbReference type="RefSeq" id="WP_170131361.1">
    <property type="nucleotide sequence ID" value="NZ_QGDQ01000007.1"/>
</dbReference>
<accession>A0A316ABS8</accession>
<dbReference type="Proteomes" id="UP000245469">
    <property type="component" value="Unassembled WGS sequence"/>
</dbReference>
<dbReference type="GO" id="GO:0016491">
    <property type="term" value="F:oxidoreductase activity"/>
    <property type="evidence" value="ECO:0007669"/>
    <property type="project" value="UniProtKB-KW"/>
</dbReference>
<comment type="caution">
    <text evidence="5">The sequence shown here is derived from an EMBL/GenBank/DDBJ whole genome shotgun (WGS) entry which is preliminary data.</text>
</comment>
<dbReference type="PRINTS" id="PR00081">
    <property type="entry name" value="GDHRDH"/>
</dbReference>
<dbReference type="PRINTS" id="PR00080">
    <property type="entry name" value="SDRFAMILY"/>
</dbReference>
<dbReference type="SUPFAM" id="SSF51735">
    <property type="entry name" value="NAD(P)-binding Rossmann-fold domains"/>
    <property type="match status" value="1"/>
</dbReference>
<protein>
    <submittedName>
        <fullName evidence="5">Short-subunit dehydrogenase</fullName>
    </submittedName>
</protein>
<organism evidence="5 6">
    <name type="scientific">Quadrisphaera granulorum</name>
    <dbReference type="NCBI Taxonomy" id="317664"/>
    <lineage>
        <taxon>Bacteria</taxon>
        <taxon>Bacillati</taxon>
        <taxon>Actinomycetota</taxon>
        <taxon>Actinomycetes</taxon>
        <taxon>Kineosporiales</taxon>
        <taxon>Kineosporiaceae</taxon>
        <taxon>Quadrisphaera</taxon>
    </lineage>
</organism>
<dbReference type="Pfam" id="PF00106">
    <property type="entry name" value="adh_short"/>
    <property type="match status" value="1"/>
</dbReference>
<dbReference type="PANTHER" id="PTHR44196:SF1">
    <property type="entry name" value="DEHYDROGENASE_REDUCTASE SDR FAMILY MEMBER 7B"/>
    <property type="match status" value="1"/>
</dbReference>
<dbReference type="InterPro" id="IPR036291">
    <property type="entry name" value="NAD(P)-bd_dom_sf"/>
</dbReference>